<keyword evidence="5" id="KW-0021">Allosteric enzyme</keyword>
<evidence type="ECO:0000256" key="7">
    <source>
        <dbReference type="ARBA" id="ARBA00022679"/>
    </source>
</evidence>
<comment type="caution">
    <text evidence="11">The sequence shown here is derived from an EMBL/GenBank/DDBJ whole genome shotgun (WGS) entry which is preliminary data.</text>
</comment>
<evidence type="ECO:0000259" key="10">
    <source>
        <dbReference type="Pfam" id="PF14681"/>
    </source>
</evidence>
<evidence type="ECO:0000256" key="8">
    <source>
        <dbReference type="ARBA" id="ARBA00022741"/>
    </source>
</evidence>
<comment type="cofactor">
    <cofactor evidence="1">
        <name>Mg(2+)</name>
        <dbReference type="ChEBI" id="CHEBI:18420"/>
    </cofactor>
</comment>
<dbReference type="EC" id="2.4.2.9" evidence="4"/>
<sequence>MGVASVEFVDPREPVAIVPILRAGLALAEHASSILPATKTYHLGGTIVAALDLIKERGVDNIQIKVVSAVAAPPALQKLSEKFPGLHVYAGIIDPTVNDKGFIIPGLGDAGDRSFGT</sequence>
<accession>A0A7J0EAZ6</accession>
<evidence type="ECO:0000256" key="6">
    <source>
        <dbReference type="ARBA" id="ARBA00022676"/>
    </source>
</evidence>
<keyword evidence="9" id="KW-0342">GTP-binding</keyword>
<comment type="pathway">
    <text evidence="2">Pyrimidine metabolism; UMP biosynthesis via salvage pathway; UMP from uracil: step 1/1.</text>
</comment>
<organism evidence="11 12">
    <name type="scientific">Actinidia rufa</name>
    <dbReference type="NCBI Taxonomy" id="165716"/>
    <lineage>
        <taxon>Eukaryota</taxon>
        <taxon>Viridiplantae</taxon>
        <taxon>Streptophyta</taxon>
        <taxon>Embryophyta</taxon>
        <taxon>Tracheophyta</taxon>
        <taxon>Spermatophyta</taxon>
        <taxon>Magnoliopsida</taxon>
        <taxon>eudicotyledons</taxon>
        <taxon>Gunneridae</taxon>
        <taxon>Pentapetalae</taxon>
        <taxon>asterids</taxon>
        <taxon>Ericales</taxon>
        <taxon>Actinidiaceae</taxon>
        <taxon>Actinidia</taxon>
    </lineage>
</organism>
<dbReference type="EMBL" id="BJWL01000003">
    <property type="protein sequence ID" value="GFY83674.1"/>
    <property type="molecule type" value="Genomic_DNA"/>
</dbReference>
<evidence type="ECO:0000256" key="1">
    <source>
        <dbReference type="ARBA" id="ARBA00001946"/>
    </source>
</evidence>
<gene>
    <name evidence="11" type="ORF">Acr_03g0004480</name>
</gene>
<dbReference type="Pfam" id="PF14681">
    <property type="entry name" value="UPRTase"/>
    <property type="match status" value="1"/>
</dbReference>
<evidence type="ECO:0000256" key="3">
    <source>
        <dbReference type="ARBA" id="ARBA00009516"/>
    </source>
</evidence>
<keyword evidence="12" id="KW-1185">Reference proteome</keyword>
<protein>
    <recommendedName>
        <fullName evidence="4">uracil phosphoribosyltransferase</fullName>
        <ecNumber evidence="4">2.4.2.9</ecNumber>
    </recommendedName>
</protein>
<evidence type="ECO:0000256" key="2">
    <source>
        <dbReference type="ARBA" id="ARBA00005180"/>
    </source>
</evidence>
<keyword evidence="7 11" id="KW-0808">Transferase</keyword>
<dbReference type="Gene3D" id="3.40.50.2020">
    <property type="match status" value="1"/>
</dbReference>
<dbReference type="AlphaFoldDB" id="A0A7J0EAZ6"/>
<keyword evidence="6 11" id="KW-0328">Glycosyltransferase</keyword>
<evidence type="ECO:0000256" key="5">
    <source>
        <dbReference type="ARBA" id="ARBA00022533"/>
    </source>
</evidence>
<dbReference type="SUPFAM" id="SSF53271">
    <property type="entry name" value="PRTase-like"/>
    <property type="match status" value="1"/>
</dbReference>
<evidence type="ECO:0000313" key="11">
    <source>
        <dbReference type="EMBL" id="GFY83674.1"/>
    </source>
</evidence>
<proteinExistence type="inferred from homology"/>
<keyword evidence="8" id="KW-0547">Nucleotide-binding</keyword>
<evidence type="ECO:0000256" key="9">
    <source>
        <dbReference type="ARBA" id="ARBA00023134"/>
    </source>
</evidence>
<dbReference type="OrthoDB" id="106623at2759"/>
<reference evidence="11 12" key="1">
    <citation type="submission" date="2019-07" db="EMBL/GenBank/DDBJ databases">
        <title>De Novo Assembly of kiwifruit Actinidia rufa.</title>
        <authorList>
            <person name="Sugita-Konishi S."/>
            <person name="Sato K."/>
            <person name="Mori E."/>
            <person name="Abe Y."/>
            <person name="Kisaki G."/>
            <person name="Hamano K."/>
            <person name="Suezawa K."/>
            <person name="Otani M."/>
            <person name="Fukuda T."/>
            <person name="Manabe T."/>
            <person name="Gomi K."/>
            <person name="Tabuchi M."/>
            <person name="Akimitsu K."/>
            <person name="Kataoka I."/>
        </authorList>
    </citation>
    <scope>NUCLEOTIDE SEQUENCE [LARGE SCALE GENOMIC DNA]</scope>
    <source>
        <strain evidence="12">cv. Fuchu</strain>
    </source>
</reference>
<name>A0A7J0EAZ6_9ERIC</name>
<dbReference type="PANTHER" id="PTHR32315:SF4">
    <property type="entry name" value="URACIL PHOSPHORIBOSYLTRANSFERASE, CHLOROPLASTIC"/>
    <property type="match status" value="1"/>
</dbReference>
<dbReference type="GO" id="GO:0004845">
    <property type="term" value="F:uracil phosphoribosyltransferase activity"/>
    <property type="evidence" value="ECO:0007669"/>
    <property type="project" value="UniProtKB-EC"/>
</dbReference>
<dbReference type="Proteomes" id="UP000585474">
    <property type="component" value="Unassembled WGS sequence"/>
</dbReference>
<evidence type="ECO:0000313" key="12">
    <source>
        <dbReference type="Proteomes" id="UP000585474"/>
    </source>
</evidence>
<dbReference type="InterPro" id="IPR029057">
    <property type="entry name" value="PRTase-like"/>
</dbReference>
<dbReference type="InterPro" id="IPR050054">
    <property type="entry name" value="UPRTase/APRTase"/>
</dbReference>
<dbReference type="PANTHER" id="PTHR32315">
    <property type="entry name" value="ADENINE PHOSPHORIBOSYLTRANSFERASE"/>
    <property type="match status" value="1"/>
</dbReference>
<feature type="domain" description="Phosphoribosyltransferase" evidence="10">
    <location>
        <begin position="44"/>
        <end position="117"/>
    </location>
</feature>
<dbReference type="InterPro" id="IPR000836">
    <property type="entry name" value="PRTase_dom"/>
</dbReference>
<dbReference type="GO" id="GO:0005525">
    <property type="term" value="F:GTP binding"/>
    <property type="evidence" value="ECO:0007669"/>
    <property type="project" value="UniProtKB-KW"/>
</dbReference>
<evidence type="ECO:0000256" key="4">
    <source>
        <dbReference type="ARBA" id="ARBA00011894"/>
    </source>
</evidence>
<comment type="similarity">
    <text evidence="3">Belongs to the UPRTase family.</text>
</comment>